<dbReference type="EMBL" id="MU117998">
    <property type="protein sequence ID" value="KAF9649381.1"/>
    <property type="molecule type" value="Genomic_DNA"/>
</dbReference>
<reference evidence="1" key="1">
    <citation type="submission" date="2019-10" db="EMBL/GenBank/DDBJ databases">
        <authorList>
            <consortium name="DOE Joint Genome Institute"/>
            <person name="Kuo A."/>
            <person name="Miyauchi S."/>
            <person name="Kiss E."/>
            <person name="Drula E."/>
            <person name="Kohler A."/>
            <person name="Sanchez-Garcia M."/>
            <person name="Andreopoulos B."/>
            <person name="Barry K.W."/>
            <person name="Bonito G."/>
            <person name="Buee M."/>
            <person name="Carver A."/>
            <person name="Chen C."/>
            <person name="Cichocki N."/>
            <person name="Clum A."/>
            <person name="Culley D."/>
            <person name="Crous P.W."/>
            <person name="Fauchery L."/>
            <person name="Girlanda M."/>
            <person name="Hayes R."/>
            <person name="Keri Z."/>
            <person name="Labutti K."/>
            <person name="Lipzen A."/>
            <person name="Lombard V."/>
            <person name="Magnuson J."/>
            <person name="Maillard F."/>
            <person name="Morin E."/>
            <person name="Murat C."/>
            <person name="Nolan M."/>
            <person name="Ohm R."/>
            <person name="Pangilinan J."/>
            <person name="Pereira M."/>
            <person name="Perotto S."/>
            <person name="Peter M."/>
            <person name="Riley R."/>
            <person name="Sitrit Y."/>
            <person name="Stielow B."/>
            <person name="Szollosi G."/>
            <person name="Zifcakova L."/>
            <person name="Stursova M."/>
            <person name="Spatafora J.W."/>
            <person name="Tedersoo L."/>
            <person name="Vaario L.-M."/>
            <person name="Yamada A."/>
            <person name="Yan M."/>
            <person name="Wang P."/>
            <person name="Xu J."/>
            <person name="Bruns T."/>
            <person name="Baldrian P."/>
            <person name="Vilgalys R."/>
            <person name="Henrissat B."/>
            <person name="Grigoriev I.V."/>
            <person name="Hibbett D."/>
            <person name="Nagy L.G."/>
            <person name="Martin F.M."/>
        </authorList>
    </citation>
    <scope>NUCLEOTIDE SEQUENCE</scope>
    <source>
        <strain evidence="1">P2</strain>
    </source>
</reference>
<accession>A0ACB6ZJQ4</accession>
<evidence type="ECO:0000313" key="1">
    <source>
        <dbReference type="EMBL" id="KAF9649381.1"/>
    </source>
</evidence>
<comment type="caution">
    <text evidence="1">The sequence shown here is derived from an EMBL/GenBank/DDBJ whole genome shotgun (WGS) entry which is preliminary data.</text>
</comment>
<evidence type="ECO:0000313" key="2">
    <source>
        <dbReference type="Proteomes" id="UP000886501"/>
    </source>
</evidence>
<gene>
    <name evidence="1" type="ORF">BDM02DRAFT_3094797</name>
</gene>
<protein>
    <submittedName>
        <fullName evidence="1">MFS general substrate transporter</fullName>
    </submittedName>
</protein>
<organism evidence="1 2">
    <name type="scientific">Thelephora ganbajun</name>
    <name type="common">Ganba fungus</name>
    <dbReference type="NCBI Taxonomy" id="370292"/>
    <lineage>
        <taxon>Eukaryota</taxon>
        <taxon>Fungi</taxon>
        <taxon>Dikarya</taxon>
        <taxon>Basidiomycota</taxon>
        <taxon>Agaricomycotina</taxon>
        <taxon>Agaricomycetes</taxon>
        <taxon>Thelephorales</taxon>
        <taxon>Thelephoraceae</taxon>
        <taxon>Thelephora</taxon>
    </lineage>
</organism>
<dbReference type="Proteomes" id="UP000886501">
    <property type="component" value="Unassembled WGS sequence"/>
</dbReference>
<proteinExistence type="predicted"/>
<name>A0ACB6ZJQ4_THEGA</name>
<keyword evidence="2" id="KW-1185">Reference proteome</keyword>
<reference evidence="1" key="2">
    <citation type="journal article" date="2020" name="Nat. Commun.">
        <title>Large-scale genome sequencing of mycorrhizal fungi provides insights into the early evolution of symbiotic traits.</title>
        <authorList>
            <person name="Miyauchi S."/>
            <person name="Kiss E."/>
            <person name="Kuo A."/>
            <person name="Drula E."/>
            <person name="Kohler A."/>
            <person name="Sanchez-Garcia M."/>
            <person name="Morin E."/>
            <person name="Andreopoulos B."/>
            <person name="Barry K.W."/>
            <person name="Bonito G."/>
            <person name="Buee M."/>
            <person name="Carver A."/>
            <person name="Chen C."/>
            <person name="Cichocki N."/>
            <person name="Clum A."/>
            <person name="Culley D."/>
            <person name="Crous P.W."/>
            <person name="Fauchery L."/>
            <person name="Girlanda M."/>
            <person name="Hayes R.D."/>
            <person name="Keri Z."/>
            <person name="LaButti K."/>
            <person name="Lipzen A."/>
            <person name="Lombard V."/>
            <person name="Magnuson J."/>
            <person name="Maillard F."/>
            <person name="Murat C."/>
            <person name="Nolan M."/>
            <person name="Ohm R.A."/>
            <person name="Pangilinan J."/>
            <person name="Pereira M.F."/>
            <person name="Perotto S."/>
            <person name="Peter M."/>
            <person name="Pfister S."/>
            <person name="Riley R."/>
            <person name="Sitrit Y."/>
            <person name="Stielow J.B."/>
            <person name="Szollosi G."/>
            <person name="Zifcakova L."/>
            <person name="Stursova M."/>
            <person name="Spatafora J.W."/>
            <person name="Tedersoo L."/>
            <person name="Vaario L.M."/>
            <person name="Yamada A."/>
            <person name="Yan M."/>
            <person name="Wang P."/>
            <person name="Xu J."/>
            <person name="Bruns T."/>
            <person name="Baldrian P."/>
            <person name="Vilgalys R."/>
            <person name="Dunand C."/>
            <person name="Henrissat B."/>
            <person name="Grigoriev I.V."/>
            <person name="Hibbett D."/>
            <person name="Nagy L.G."/>
            <person name="Martin F.M."/>
        </authorList>
    </citation>
    <scope>NUCLEOTIDE SEQUENCE</scope>
    <source>
        <strain evidence="1">P2</strain>
    </source>
</reference>
<sequence>MPIRELTSPTLGVEDTSSPAHDEDHAKSSEQTTNSTYSHHSDGGVPASKTRSAIKSTFLVLSCAGAMIINTANATSVSIALPTIGADLGVNEDQLQWVVSSYSLTAGCLLLLIGRLADLYGRKKMFVAGALWLTAFAIGCAFANDNITLNVLRALQGIGGAAIIPASIGILAAAFPPSQARSTAFATFGAGAPIGSVFGTTIGAVVVELTNKTWRSVFYVSAGVAALIAVGGALTIDPDQPSEEKDKRVDWFGSALITSGLVLIIFVLSDGAIAPHGWRTPYIIGCLVAGVILSVLFFCWNAYLSRAHAKGGSSTAWWQPPPLIPGDLWLRANGRFLAILMIVFWTWCSFLSNNFWLFYQNYLRLSPILTMVRLLPSFVTGIICNVLIALLVGRIPVVYLIGVGTLLTAFGSIFFSLVEDGQSYWSYGFPSAVIIVFGADFVFSSGTLFIAKCALPHEQSVAGALFSVMTQVGTAFGLAITTIVYNAVLESDARSLGVDLNVHGSAVPRAAQLHAYQDANWGAFAFGILACLIAIVSMAKVGVVGQRGDAKPKEDTVELGER</sequence>